<feature type="domain" description="VWA-like" evidence="1">
    <location>
        <begin position="479"/>
        <end position="553"/>
    </location>
</feature>
<comment type="caution">
    <text evidence="3">The sequence shown here is derived from an EMBL/GenBank/DDBJ whole genome shotgun (WGS) entry which is preliminary data.</text>
</comment>
<dbReference type="RefSeq" id="WP_124844303.1">
    <property type="nucleotide sequence ID" value="NZ_JAUNKP010000013.1"/>
</dbReference>
<name>A0A3P1T881_9ACTN</name>
<protein>
    <submittedName>
        <fullName evidence="3">Uncharacterized protein</fullName>
    </submittedName>
</protein>
<accession>A0A3P1T881</accession>
<feature type="domain" description="Putative metallopeptidase" evidence="2">
    <location>
        <begin position="253"/>
        <end position="456"/>
    </location>
</feature>
<dbReference type="EMBL" id="RQZG01000006">
    <property type="protein sequence ID" value="RRD05468.1"/>
    <property type="molecule type" value="Genomic_DNA"/>
</dbReference>
<evidence type="ECO:0000313" key="3">
    <source>
        <dbReference type="EMBL" id="RRD05468.1"/>
    </source>
</evidence>
<organism evidence="3 4">
    <name type="scientific">Arachnia propionica</name>
    <dbReference type="NCBI Taxonomy" id="1750"/>
    <lineage>
        <taxon>Bacteria</taxon>
        <taxon>Bacillati</taxon>
        <taxon>Actinomycetota</taxon>
        <taxon>Actinomycetes</taxon>
        <taxon>Propionibacteriales</taxon>
        <taxon>Propionibacteriaceae</taxon>
        <taxon>Arachnia</taxon>
    </lineage>
</organism>
<proteinExistence type="predicted"/>
<dbReference type="OrthoDB" id="9761650at2"/>
<dbReference type="PANTHER" id="PTHR38730">
    <property type="entry name" value="SLL7028 PROTEIN"/>
    <property type="match status" value="1"/>
</dbReference>
<dbReference type="AlphaFoldDB" id="A0A3P1T881"/>
<gene>
    <name evidence="3" type="ORF">EII34_06985</name>
</gene>
<dbReference type="InterPro" id="IPR018698">
    <property type="entry name" value="VWA-like_dom"/>
</dbReference>
<dbReference type="PANTHER" id="PTHR38730:SF1">
    <property type="entry name" value="SLL7028 PROTEIN"/>
    <property type="match status" value="1"/>
</dbReference>
<evidence type="ECO:0000313" key="4">
    <source>
        <dbReference type="Proteomes" id="UP000280819"/>
    </source>
</evidence>
<dbReference type="InterPro" id="IPR025154">
    <property type="entry name" value="Put_metallopeptidase_dom"/>
</dbReference>
<evidence type="ECO:0000259" key="2">
    <source>
        <dbReference type="Pfam" id="PF13203"/>
    </source>
</evidence>
<dbReference type="Pfam" id="PF09967">
    <property type="entry name" value="DUF2201"/>
    <property type="match status" value="1"/>
</dbReference>
<evidence type="ECO:0000259" key="1">
    <source>
        <dbReference type="Pfam" id="PF09967"/>
    </source>
</evidence>
<sequence length="603" mass="68165">MSRAKSRITPAQQAWEDGVRMVRQHPVFDHLVEQFSLHRREQGHHPERGYILVGRNHSLHVHPKRLASPEEWAFLLGRAGLYHAMELWRPDHGDWVAWSAACDVVTTRFVAGLKFGRAPEGMQLPADLPQWDEERWYREFTTQGIPGWAATLSLAGPDVSSMDSPEGWSSWWREPTWLSWPEIFARAISESVTQAVEMAAGLRENFGEGGLRQRKDKLSATTLRARDWFTSSFPLLASMVASFTFVENVEVCQREKVMIAAVDEELGTIYLNPAAGLGVEETKFVIAHEVLHVALRHHSRRAGRDPLLWNAACDYVINDWLIQMEVGEAPDHGLLFDEELRGLSAEEVYDRIVTDIRLKRKLMTLAGKQGDMLERPLMEGTPWFTDLDAFCRDQLGKGLMLHQQQERGFLPLGLVEEIKALLQPPIPWEVQLAQWFDRHFPAVETHRTWKRLSRRQSSSPDIPRPHREPDLVDGRTFGVVLDTSGSMERNTLAKALGSIASYAEAKEVPYVRVICCDAAAYDLGWLAPGDIAGRVQIKGRGGTVLAPGVRKLVEDPDFPKNGPILIITDGDCDTFTVPRDHAFLVPKGCHLPFRPRGDFFEMS</sequence>
<dbReference type="Proteomes" id="UP000280819">
    <property type="component" value="Unassembled WGS sequence"/>
</dbReference>
<dbReference type="Pfam" id="PF13203">
    <property type="entry name" value="DUF2201_N"/>
    <property type="match status" value="1"/>
</dbReference>
<reference evidence="3 4" key="1">
    <citation type="submission" date="2018-11" db="EMBL/GenBank/DDBJ databases">
        <title>Genomes From Bacteria Associated with the Canine Oral Cavity: a Test Case for Automated Genome-Based Taxonomic Assignment.</title>
        <authorList>
            <person name="Coil D.A."/>
            <person name="Jospin G."/>
            <person name="Darling A.E."/>
            <person name="Wallis C."/>
            <person name="Davis I.J."/>
            <person name="Harris S."/>
            <person name="Eisen J.A."/>
            <person name="Holcombe L.J."/>
            <person name="O'Flynn C."/>
        </authorList>
    </citation>
    <scope>NUCLEOTIDE SEQUENCE [LARGE SCALE GENOMIC DNA]</scope>
    <source>
        <strain evidence="3 4">OH887_COT-365</strain>
    </source>
</reference>